<evidence type="ECO:0000313" key="3">
    <source>
        <dbReference type="Proteomes" id="UP001331761"/>
    </source>
</evidence>
<feature type="non-terminal residue" evidence="2">
    <location>
        <position position="1"/>
    </location>
</feature>
<feature type="compositionally biased region" description="Basic and acidic residues" evidence="1">
    <location>
        <begin position="1"/>
        <end position="17"/>
    </location>
</feature>
<evidence type="ECO:0000313" key="2">
    <source>
        <dbReference type="EMBL" id="KAK5979319.1"/>
    </source>
</evidence>
<keyword evidence="3" id="KW-1185">Reference proteome</keyword>
<name>A0AAN8ILT7_TRICO</name>
<protein>
    <submittedName>
        <fullName evidence="2">Uncharacterized protein</fullName>
    </submittedName>
</protein>
<comment type="caution">
    <text evidence="2">The sequence shown here is derived from an EMBL/GenBank/DDBJ whole genome shotgun (WGS) entry which is preliminary data.</text>
</comment>
<feature type="compositionally biased region" description="Basic residues" evidence="1">
    <location>
        <begin position="67"/>
        <end position="76"/>
    </location>
</feature>
<accession>A0AAN8ILT7</accession>
<dbReference type="Proteomes" id="UP001331761">
    <property type="component" value="Unassembled WGS sequence"/>
</dbReference>
<feature type="compositionally biased region" description="Basic and acidic residues" evidence="1">
    <location>
        <begin position="77"/>
        <end position="113"/>
    </location>
</feature>
<sequence length="166" mass="18222">QKKELKEISQDRNDVGTKKVLGAVRADLHLVRDYNVQARRYAEEQRLPEPELFPLSDPMPSKDNSHGHSHGNSHGHSHGDSHGHSHGDNHGHSHGDGHGHSHGDSTGHSHGSDHTTPPHYVGHLHQNDLSGQPHEPISSETKHAGKCYETDFMVSMVACFEDMGAT</sequence>
<proteinExistence type="predicted"/>
<organism evidence="2 3">
    <name type="scientific">Trichostrongylus colubriformis</name>
    <name type="common">Black scour worm</name>
    <dbReference type="NCBI Taxonomy" id="6319"/>
    <lineage>
        <taxon>Eukaryota</taxon>
        <taxon>Metazoa</taxon>
        <taxon>Ecdysozoa</taxon>
        <taxon>Nematoda</taxon>
        <taxon>Chromadorea</taxon>
        <taxon>Rhabditida</taxon>
        <taxon>Rhabditina</taxon>
        <taxon>Rhabditomorpha</taxon>
        <taxon>Strongyloidea</taxon>
        <taxon>Trichostrongylidae</taxon>
        <taxon>Trichostrongylus</taxon>
    </lineage>
</organism>
<gene>
    <name evidence="2" type="ORF">GCK32_021355</name>
</gene>
<reference evidence="2 3" key="1">
    <citation type="submission" date="2019-10" db="EMBL/GenBank/DDBJ databases">
        <title>Assembly and Annotation for the nematode Trichostrongylus colubriformis.</title>
        <authorList>
            <person name="Martin J."/>
        </authorList>
    </citation>
    <scope>NUCLEOTIDE SEQUENCE [LARGE SCALE GENOMIC DNA]</scope>
    <source>
        <strain evidence="2">G859</strain>
        <tissue evidence="2">Whole worm</tissue>
    </source>
</reference>
<feature type="compositionally biased region" description="Basic and acidic residues" evidence="1">
    <location>
        <begin position="40"/>
        <end position="49"/>
    </location>
</feature>
<dbReference type="EMBL" id="WIXE01008442">
    <property type="protein sequence ID" value="KAK5979319.1"/>
    <property type="molecule type" value="Genomic_DNA"/>
</dbReference>
<evidence type="ECO:0000256" key="1">
    <source>
        <dbReference type="SAM" id="MobiDB-lite"/>
    </source>
</evidence>
<dbReference type="AlphaFoldDB" id="A0AAN8ILT7"/>
<feature type="region of interest" description="Disordered" evidence="1">
    <location>
        <begin position="1"/>
        <end position="141"/>
    </location>
</feature>